<comment type="caution">
    <text evidence="2">The sequence shown here is derived from an EMBL/GenBank/DDBJ whole genome shotgun (WGS) entry which is preliminary data.</text>
</comment>
<dbReference type="Proteomes" id="UP001344658">
    <property type="component" value="Unassembled WGS sequence"/>
</dbReference>
<feature type="signal peptide" evidence="1">
    <location>
        <begin position="1"/>
        <end position="24"/>
    </location>
</feature>
<accession>A0ABU7PEW5</accession>
<gene>
    <name evidence="2" type="ORF">V2S66_20585</name>
</gene>
<keyword evidence="3" id="KW-1185">Reference proteome</keyword>
<name>A0ABU7PEW5_9ACTN</name>
<evidence type="ECO:0000256" key="1">
    <source>
        <dbReference type="SAM" id="SignalP"/>
    </source>
</evidence>
<dbReference type="EMBL" id="JAZEWV010000017">
    <property type="protein sequence ID" value="MEE4544364.1"/>
    <property type="molecule type" value="Genomic_DNA"/>
</dbReference>
<evidence type="ECO:0008006" key="4">
    <source>
        <dbReference type="Google" id="ProtNLM"/>
    </source>
</evidence>
<feature type="chain" id="PRO_5045569285" description="Lipoprotein" evidence="1">
    <location>
        <begin position="25"/>
        <end position="130"/>
    </location>
</feature>
<organism evidence="2 3">
    <name type="scientific">Actinacidiphila polyblastidii</name>
    <dbReference type="NCBI Taxonomy" id="3110430"/>
    <lineage>
        <taxon>Bacteria</taxon>
        <taxon>Bacillati</taxon>
        <taxon>Actinomycetota</taxon>
        <taxon>Actinomycetes</taxon>
        <taxon>Kitasatosporales</taxon>
        <taxon>Streptomycetaceae</taxon>
        <taxon>Actinacidiphila</taxon>
    </lineage>
</organism>
<evidence type="ECO:0000313" key="3">
    <source>
        <dbReference type="Proteomes" id="UP001344658"/>
    </source>
</evidence>
<dbReference type="PROSITE" id="PS51257">
    <property type="entry name" value="PROKAR_LIPOPROTEIN"/>
    <property type="match status" value="1"/>
</dbReference>
<proteinExistence type="predicted"/>
<evidence type="ECO:0000313" key="2">
    <source>
        <dbReference type="EMBL" id="MEE4544364.1"/>
    </source>
</evidence>
<sequence length="130" mass="13525">MGRNGKIWAVAALTATTAALLVGASGCDPADGLSESAVSVTTDQLATHALRSDHVKVQWLSCSASTGRRQVKVDCLGRTEDQQRITVQGTVTEQQDDTCVRGRLTAVAGGRTVFDVGGLGDCVHRTATPS</sequence>
<dbReference type="RefSeq" id="WP_330797365.1">
    <property type="nucleotide sequence ID" value="NZ_JAZEWV010000017.1"/>
</dbReference>
<keyword evidence="1" id="KW-0732">Signal</keyword>
<protein>
    <recommendedName>
        <fullName evidence="4">Lipoprotein</fullName>
    </recommendedName>
</protein>
<reference evidence="2 3" key="1">
    <citation type="submission" date="2023-12" db="EMBL/GenBank/DDBJ databases">
        <title>Streptomyces sp. V4-01.</title>
        <authorList>
            <person name="Somphong A."/>
            <person name="Phongsopitanun W."/>
        </authorList>
    </citation>
    <scope>NUCLEOTIDE SEQUENCE [LARGE SCALE GENOMIC DNA]</scope>
    <source>
        <strain evidence="2 3">V4-01</strain>
    </source>
</reference>